<dbReference type="PATRIC" id="fig|1230453.4.peg.2833"/>
<dbReference type="InterPro" id="IPR008254">
    <property type="entry name" value="Flavodoxin/NO_synth"/>
</dbReference>
<organism evidence="2 3">
    <name type="scientific">Haloferax elongans ATCC BAA-1513</name>
    <dbReference type="NCBI Taxonomy" id="1230453"/>
    <lineage>
        <taxon>Archaea</taxon>
        <taxon>Methanobacteriati</taxon>
        <taxon>Methanobacteriota</taxon>
        <taxon>Stenosarchaea group</taxon>
        <taxon>Halobacteria</taxon>
        <taxon>Halobacteriales</taxon>
        <taxon>Haloferacaceae</taxon>
        <taxon>Haloferax</taxon>
    </lineage>
</organism>
<dbReference type="InterPro" id="IPR029039">
    <property type="entry name" value="Flavoprotein-like_sf"/>
</dbReference>
<dbReference type="PANTHER" id="PTHR38030:SF2">
    <property type="entry name" value="PROTOPORPHYRINOGEN IX DEHYDROGENASE [QUINONE]"/>
    <property type="match status" value="1"/>
</dbReference>
<sequence>MISFLVAYGSKEGQTEKIAERIVAVLDGRGHEATAVSVADVPTDLSVEDFDAVLVGSSIHMGKHGTKVHRFVREHREALETRPNAFFQVSLSSAFPSKESDAHVAEYIEEFVEKTGWEPDRIGAFGGALRYSKYGFFTRMIMKRITQETIGETDTSQDYEYTDWDEVEAFATDFAALVEAGDVAVDGDVAAGGEPEETSV</sequence>
<dbReference type="AlphaFoldDB" id="M0HHG8"/>
<evidence type="ECO:0000313" key="3">
    <source>
        <dbReference type="Proteomes" id="UP000011612"/>
    </source>
</evidence>
<dbReference type="Pfam" id="PF12724">
    <property type="entry name" value="Flavodoxin_5"/>
    <property type="match status" value="1"/>
</dbReference>
<dbReference type="STRING" id="1230453.C453_14266"/>
<comment type="caution">
    <text evidence="2">The sequence shown here is derived from an EMBL/GenBank/DDBJ whole genome shotgun (WGS) entry which is preliminary data.</text>
</comment>
<accession>M0HHG8</accession>
<proteinExistence type="predicted"/>
<dbReference type="InterPro" id="IPR052200">
    <property type="entry name" value="Protoporphyrinogen_IX_DH"/>
</dbReference>
<keyword evidence="3" id="KW-1185">Reference proteome</keyword>
<dbReference type="SUPFAM" id="SSF52218">
    <property type="entry name" value="Flavoproteins"/>
    <property type="match status" value="1"/>
</dbReference>
<dbReference type="EMBL" id="AOLK01000021">
    <property type="protein sequence ID" value="ELZ83177.1"/>
    <property type="molecule type" value="Genomic_DNA"/>
</dbReference>
<dbReference type="NCBIfam" id="NF008316">
    <property type="entry name" value="PRK11104.1"/>
    <property type="match status" value="1"/>
</dbReference>
<dbReference type="GO" id="GO:0010181">
    <property type="term" value="F:FMN binding"/>
    <property type="evidence" value="ECO:0007669"/>
    <property type="project" value="InterPro"/>
</dbReference>
<gene>
    <name evidence="2" type="ORF">C453_14266</name>
</gene>
<protein>
    <submittedName>
        <fullName evidence="2">Protoporphyrinogen oxidase</fullName>
    </submittedName>
</protein>
<name>M0HHG8_HALEO</name>
<dbReference type="PROSITE" id="PS50902">
    <property type="entry name" value="FLAVODOXIN_LIKE"/>
    <property type="match status" value="1"/>
</dbReference>
<dbReference type="OrthoDB" id="103611at2157"/>
<dbReference type="InterPro" id="IPR026816">
    <property type="entry name" value="Flavodoxin_dom"/>
</dbReference>
<dbReference type="GO" id="GO:0006783">
    <property type="term" value="P:heme biosynthetic process"/>
    <property type="evidence" value="ECO:0007669"/>
    <property type="project" value="TreeGrafter"/>
</dbReference>
<dbReference type="Gene3D" id="3.40.50.360">
    <property type="match status" value="1"/>
</dbReference>
<dbReference type="PANTHER" id="PTHR38030">
    <property type="entry name" value="PROTOPORPHYRINOGEN IX DEHYDROGENASE [MENAQUINONE]"/>
    <property type="match status" value="1"/>
</dbReference>
<feature type="domain" description="Flavodoxin-like" evidence="1">
    <location>
        <begin position="4"/>
        <end position="169"/>
    </location>
</feature>
<evidence type="ECO:0000313" key="2">
    <source>
        <dbReference type="EMBL" id="ELZ83177.1"/>
    </source>
</evidence>
<dbReference type="GO" id="GO:0070819">
    <property type="term" value="F:menaquinone-dependent protoporphyrinogen oxidase activity"/>
    <property type="evidence" value="ECO:0007669"/>
    <property type="project" value="TreeGrafter"/>
</dbReference>
<reference evidence="2 3" key="1">
    <citation type="journal article" date="2014" name="PLoS Genet.">
        <title>Phylogenetically driven sequencing of extremely halophilic archaea reveals strategies for static and dynamic osmo-response.</title>
        <authorList>
            <person name="Becker E.A."/>
            <person name="Seitzer P.M."/>
            <person name="Tritt A."/>
            <person name="Larsen D."/>
            <person name="Krusor M."/>
            <person name="Yao A.I."/>
            <person name="Wu D."/>
            <person name="Madern D."/>
            <person name="Eisen J.A."/>
            <person name="Darling A.E."/>
            <person name="Facciotti M.T."/>
        </authorList>
    </citation>
    <scope>NUCLEOTIDE SEQUENCE [LARGE SCALE GENOMIC DNA]</scope>
    <source>
        <strain evidence="2 3">ATCC BAA-1513</strain>
    </source>
</reference>
<evidence type="ECO:0000259" key="1">
    <source>
        <dbReference type="PROSITE" id="PS50902"/>
    </source>
</evidence>
<dbReference type="Proteomes" id="UP000011612">
    <property type="component" value="Unassembled WGS sequence"/>
</dbReference>
<dbReference type="RefSeq" id="WP_008325379.1">
    <property type="nucleotide sequence ID" value="NZ_AOLK01000021.1"/>
</dbReference>